<protein>
    <submittedName>
        <fullName evidence="2">Uncharacterized protein</fullName>
    </submittedName>
</protein>
<evidence type="ECO:0000256" key="1">
    <source>
        <dbReference type="SAM" id="MobiDB-lite"/>
    </source>
</evidence>
<dbReference type="AlphaFoldDB" id="A0AAN9NZT1"/>
<sequence>MIPEQIAAALESTADSRVTHRDQRPCQWSRPCRAAPSPRRTFPAPHLPRAARSEPKKGGVRRVSQRRLRSADQIQLDLGLRHCSARSCNSTAAVSKRPDRGGDHVSNPDQISSDLGFRRCSARSYFAASRTAQIAIWIAFRLPSSRGDLGPSTLFHRAARARSSSTPPSVGSWLSALLRARSSDASPLHFRPPFPPPLRRVSDVPDPVGFRR</sequence>
<name>A0AAN9NZT1_PSOTE</name>
<keyword evidence="3" id="KW-1185">Reference proteome</keyword>
<reference evidence="2 3" key="1">
    <citation type="submission" date="2024-01" db="EMBL/GenBank/DDBJ databases">
        <title>The genomes of 5 underutilized Papilionoideae crops provide insights into root nodulation and disease resistanc.</title>
        <authorList>
            <person name="Jiang F."/>
        </authorList>
    </citation>
    <scope>NUCLEOTIDE SEQUENCE [LARGE SCALE GENOMIC DNA]</scope>
    <source>
        <strain evidence="2">DUOXIRENSHENG_FW03</strain>
        <tissue evidence="2">Leaves</tissue>
    </source>
</reference>
<dbReference type="EMBL" id="JAYMYS010000017">
    <property type="protein sequence ID" value="KAK7379738.1"/>
    <property type="molecule type" value="Genomic_DNA"/>
</dbReference>
<comment type="caution">
    <text evidence="2">The sequence shown here is derived from an EMBL/GenBank/DDBJ whole genome shotgun (WGS) entry which is preliminary data.</text>
</comment>
<evidence type="ECO:0000313" key="3">
    <source>
        <dbReference type="Proteomes" id="UP001386955"/>
    </source>
</evidence>
<evidence type="ECO:0000313" key="2">
    <source>
        <dbReference type="EMBL" id="KAK7379738.1"/>
    </source>
</evidence>
<proteinExistence type="predicted"/>
<organism evidence="2 3">
    <name type="scientific">Psophocarpus tetragonolobus</name>
    <name type="common">Winged bean</name>
    <name type="synonym">Dolichos tetragonolobus</name>
    <dbReference type="NCBI Taxonomy" id="3891"/>
    <lineage>
        <taxon>Eukaryota</taxon>
        <taxon>Viridiplantae</taxon>
        <taxon>Streptophyta</taxon>
        <taxon>Embryophyta</taxon>
        <taxon>Tracheophyta</taxon>
        <taxon>Spermatophyta</taxon>
        <taxon>Magnoliopsida</taxon>
        <taxon>eudicotyledons</taxon>
        <taxon>Gunneridae</taxon>
        <taxon>Pentapetalae</taxon>
        <taxon>rosids</taxon>
        <taxon>fabids</taxon>
        <taxon>Fabales</taxon>
        <taxon>Fabaceae</taxon>
        <taxon>Papilionoideae</taxon>
        <taxon>50 kb inversion clade</taxon>
        <taxon>NPAAA clade</taxon>
        <taxon>indigoferoid/millettioid clade</taxon>
        <taxon>Phaseoleae</taxon>
        <taxon>Psophocarpus</taxon>
    </lineage>
</organism>
<feature type="region of interest" description="Disordered" evidence="1">
    <location>
        <begin position="8"/>
        <end position="62"/>
    </location>
</feature>
<accession>A0AAN9NZT1</accession>
<feature type="compositionally biased region" description="Low complexity" evidence="1">
    <location>
        <begin position="29"/>
        <end position="40"/>
    </location>
</feature>
<feature type="region of interest" description="Disordered" evidence="1">
    <location>
        <begin position="188"/>
        <end position="212"/>
    </location>
</feature>
<gene>
    <name evidence="2" type="ORF">VNO78_34428</name>
</gene>
<dbReference type="Proteomes" id="UP001386955">
    <property type="component" value="Unassembled WGS sequence"/>
</dbReference>